<dbReference type="Proteomes" id="UP000239800">
    <property type="component" value="Unassembled WGS sequence"/>
</dbReference>
<protein>
    <recommendedName>
        <fullName evidence="6">FecR protein domain-containing protein</fullName>
    </recommendedName>
</protein>
<gene>
    <name evidence="4" type="ORF">BST85_08385</name>
</gene>
<dbReference type="RefSeq" id="WP_104812835.1">
    <property type="nucleotide sequence ID" value="NZ_MQUB01000001.1"/>
</dbReference>
<evidence type="ECO:0000256" key="1">
    <source>
        <dbReference type="SAM" id="Phobius"/>
    </source>
</evidence>
<dbReference type="Pfam" id="PF16344">
    <property type="entry name" value="FecR_C"/>
    <property type="match status" value="1"/>
</dbReference>
<dbReference type="Gene3D" id="3.55.50.30">
    <property type="match status" value="1"/>
</dbReference>
<evidence type="ECO:0000259" key="2">
    <source>
        <dbReference type="Pfam" id="PF04773"/>
    </source>
</evidence>
<keyword evidence="1" id="KW-1133">Transmembrane helix</keyword>
<organism evidence="4 5">
    <name type="scientific">Aureitalea marina</name>
    <dbReference type="NCBI Taxonomy" id="930804"/>
    <lineage>
        <taxon>Bacteria</taxon>
        <taxon>Pseudomonadati</taxon>
        <taxon>Bacteroidota</taxon>
        <taxon>Flavobacteriia</taxon>
        <taxon>Flavobacteriales</taxon>
        <taxon>Flavobacteriaceae</taxon>
        <taxon>Aureitalea</taxon>
    </lineage>
</organism>
<dbReference type="PANTHER" id="PTHR30273">
    <property type="entry name" value="PERIPLASMIC SIGNAL SENSOR AND SIGMA FACTOR ACTIVATOR FECR-RELATED"/>
    <property type="match status" value="1"/>
</dbReference>
<dbReference type="PANTHER" id="PTHR30273:SF2">
    <property type="entry name" value="PROTEIN FECR"/>
    <property type="match status" value="1"/>
</dbReference>
<accession>A0A2S7KQJ6</accession>
<keyword evidence="1" id="KW-0472">Membrane</keyword>
<keyword evidence="1" id="KW-0812">Transmembrane</keyword>
<evidence type="ECO:0000313" key="5">
    <source>
        <dbReference type="Proteomes" id="UP000239800"/>
    </source>
</evidence>
<dbReference type="InterPro" id="IPR032508">
    <property type="entry name" value="FecR_C"/>
</dbReference>
<sequence>MKKKDLISKWLDHELTADELKAFEASNAFGSLSRIDQAAELVQKPELDVALSYQKLKAKRDQVREKSLWNWRRAVVSVAAVAVIALGLFWVVSNNSGMVQVMTAMGEKTELTLPDSSEVVLNAGSSLEYDQNWDDVRAVRLNGEALFEVEEGKTFTVETSVGTIQVLGTRFNVKNRDNWFEVTCFDGLVEVKFGASNYKLSAGNSFRLVNGQPHWEETSMTNPAWVANKSIFKSVPLSSVLSELERQYAIEIEATEIDKSVIFTGSFTHEDLETALRAISIPLSLTFEVKENSVTLK</sequence>
<feature type="domain" description="FecR protein" evidence="2">
    <location>
        <begin position="101"/>
        <end position="190"/>
    </location>
</feature>
<proteinExistence type="predicted"/>
<dbReference type="Pfam" id="PF04773">
    <property type="entry name" value="FecR"/>
    <property type="match status" value="1"/>
</dbReference>
<dbReference type="OrthoDB" id="1097347at2"/>
<dbReference type="EMBL" id="MQUB01000001">
    <property type="protein sequence ID" value="PQB04904.1"/>
    <property type="molecule type" value="Genomic_DNA"/>
</dbReference>
<keyword evidence="5" id="KW-1185">Reference proteome</keyword>
<feature type="domain" description="Protein FecR C-terminal" evidence="3">
    <location>
        <begin position="231"/>
        <end position="296"/>
    </location>
</feature>
<evidence type="ECO:0000313" key="4">
    <source>
        <dbReference type="EMBL" id="PQB04904.1"/>
    </source>
</evidence>
<dbReference type="PIRSF" id="PIRSF018266">
    <property type="entry name" value="FecR"/>
    <property type="match status" value="1"/>
</dbReference>
<dbReference type="InterPro" id="IPR012373">
    <property type="entry name" value="Ferrdict_sens_TM"/>
</dbReference>
<dbReference type="GO" id="GO:0016989">
    <property type="term" value="F:sigma factor antagonist activity"/>
    <property type="evidence" value="ECO:0007669"/>
    <property type="project" value="TreeGrafter"/>
</dbReference>
<name>A0A2S7KQJ6_9FLAO</name>
<evidence type="ECO:0008006" key="6">
    <source>
        <dbReference type="Google" id="ProtNLM"/>
    </source>
</evidence>
<dbReference type="InterPro" id="IPR006860">
    <property type="entry name" value="FecR"/>
</dbReference>
<evidence type="ECO:0000259" key="3">
    <source>
        <dbReference type="Pfam" id="PF16344"/>
    </source>
</evidence>
<reference evidence="4 5" key="1">
    <citation type="submission" date="2016-11" db="EMBL/GenBank/DDBJ databases">
        <title>Trade-off between light-utilization and light-protection in marine flavobacteria.</title>
        <authorList>
            <person name="Kumagai Y."/>
        </authorList>
    </citation>
    <scope>NUCLEOTIDE SEQUENCE [LARGE SCALE GENOMIC DNA]</scope>
    <source>
        <strain evidence="4 5">NBRC 107741</strain>
    </source>
</reference>
<comment type="caution">
    <text evidence="4">The sequence shown here is derived from an EMBL/GenBank/DDBJ whole genome shotgun (WGS) entry which is preliminary data.</text>
</comment>
<feature type="transmembrane region" description="Helical" evidence="1">
    <location>
        <begin position="74"/>
        <end position="92"/>
    </location>
</feature>
<dbReference type="AlphaFoldDB" id="A0A2S7KQJ6"/>
<dbReference type="Gene3D" id="2.60.120.1440">
    <property type="match status" value="1"/>
</dbReference>